<dbReference type="InterPro" id="IPR036691">
    <property type="entry name" value="Endo/exonu/phosph_ase_sf"/>
</dbReference>
<dbReference type="InterPro" id="IPR000477">
    <property type="entry name" value="RT_dom"/>
</dbReference>
<evidence type="ECO:0000313" key="2">
    <source>
        <dbReference type="EMBL" id="GKU86398.1"/>
    </source>
</evidence>
<organism evidence="2 3">
    <name type="scientific">Rubroshorea leprosula</name>
    <dbReference type="NCBI Taxonomy" id="152421"/>
    <lineage>
        <taxon>Eukaryota</taxon>
        <taxon>Viridiplantae</taxon>
        <taxon>Streptophyta</taxon>
        <taxon>Embryophyta</taxon>
        <taxon>Tracheophyta</taxon>
        <taxon>Spermatophyta</taxon>
        <taxon>Magnoliopsida</taxon>
        <taxon>eudicotyledons</taxon>
        <taxon>Gunneridae</taxon>
        <taxon>Pentapetalae</taxon>
        <taxon>rosids</taxon>
        <taxon>malvids</taxon>
        <taxon>Malvales</taxon>
        <taxon>Dipterocarpaceae</taxon>
        <taxon>Rubroshorea</taxon>
    </lineage>
</organism>
<dbReference type="SUPFAM" id="SSF56672">
    <property type="entry name" value="DNA/RNA polymerases"/>
    <property type="match status" value="1"/>
</dbReference>
<dbReference type="InterPro" id="IPR026960">
    <property type="entry name" value="RVT-Znf"/>
</dbReference>
<dbReference type="Pfam" id="PF00078">
    <property type="entry name" value="RVT_1"/>
    <property type="match status" value="1"/>
</dbReference>
<evidence type="ECO:0000313" key="3">
    <source>
        <dbReference type="Proteomes" id="UP001054252"/>
    </source>
</evidence>
<evidence type="ECO:0000259" key="1">
    <source>
        <dbReference type="PROSITE" id="PS50878"/>
    </source>
</evidence>
<name>A0AAV5HKV6_9ROSI</name>
<dbReference type="AlphaFoldDB" id="A0AAV5HKV6"/>
<keyword evidence="3" id="KW-1185">Reference proteome</keyword>
<dbReference type="PANTHER" id="PTHR33116:SF78">
    <property type="entry name" value="OS12G0587133 PROTEIN"/>
    <property type="match status" value="1"/>
</dbReference>
<feature type="domain" description="Reverse transcriptase" evidence="1">
    <location>
        <begin position="346"/>
        <end position="568"/>
    </location>
</feature>
<dbReference type="Proteomes" id="UP001054252">
    <property type="component" value="Unassembled WGS sequence"/>
</dbReference>
<sequence>MWCLAGDFNAVRRMEERAGCKAVSNEMREFEAFIHNSDLVDLPLIGRKYTWYNSNGLQMSRIDRFLFSEEWMSKWSEMKQWGLKRSVSDHCPILIRNEQVDWGPKPFRFFDAWLDQPGCKEVITRAWCDNEVEGWNGFKIKEKLKRTKKALKEWSGKSNREMDERIKNAERVIASVDEKGEQFQLTDNDIELRRNGFIELGKNLKIKERMSQQKARKLWLKEGDANTKFFHRSIKGRWSRNEINSIRINGEQHTGVEVIKQEIAKYFQELFTEEKWRRPKLDGICFRQITKTDNEFLTATFSEQEIKEAIWNCDPAKSPGPDGFNFRFIMTMWDVIKSDIFNLVREFQQYGRLVKGSNASFIVLIPKTENAQAIEEFRPISLIGVIYKIIAKLLANRLRKVLPKVIGEQQMAFIEGRNWIQECLKSSSVSILINGSPTNQFSVNKGIRQGDPLSPFLFLIVAEGLNGLVASAVEKEKYKGVVIGRGDVMVTHLQFADDTIFFGDATEDNIRVIKCIMRTFELTSGLKINFRKSQLIGVGVDRSWCAKMAYQLCCKEGKLPFRYLGIPIGGNHRRRAMWQPLVESVRRKLVSWRGRYLSMGGRITLINSVLSSLPVFLMSIYVIPKEEGGLGVRELRKFNLALMGKWWGRLAENGEGLWKKIIVEKYGKGGGHWQDWLDESRGVGSTWWRDVSGINTIEGGSNGWLKEGFRAKVGEGNTVSFWWDKWRGEEYLANRFPRLYLLSTEKTKMCSEMGCRTNGVWEWKINWRRNLFDWEKEEAMELHNMIQSVQTTQGCMDSWEWTHSKDGQYSTKSAYAMLTKDEKEASETTTFTRIWSSILPSKVSAFNWQLLLDRIPTKMNLLSRGIIKDIQDCKCGICGEEEEDTKHLFLKCNMVRWLWMACAKWWNINVTLEEDCWNTYQVAGREPKEKAIRDGWDCIWNSLVWTVWLARNQKVFQGKEINREKLLELIQLKSFHWITAKKERYAFTLTDWFINPVACLKDCHRKRRVPNE</sequence>
<comment type="caution">
    <text evidence="2">The sequence shown here is derived from an EMBL/GenBank/DDBJ whole genome shotgun (WGS) entry which is preliminary data.</text>
</comment>
<dbReference type="SUPFAM" id="SSF56219">
    <property type="entry name" value="DNase I-like"/>
    <property type="match status" value="1"/>
</dbReference>
<proteinExistence type="predicted"/>
<dbReference type="PANTHER" id="PTHR33116">
    <property type="entry name" value="REVERSE TRANSCRIPTASE ZINC-BINDING DOMAIN-CONTAINING PROTEIN-RELATED-RELATED"/>
    <property type="match status" value="1"/>
</dbReference>
<accession>A0AAV5HKV6</accession>
<dbReference type="InterPro" id="IPR043502">
    <property type="entry name" value="DNA/RNA_pol_sf"/>
</dbReference>
<dbReference type="Gene3D" id="3.60.10.10">
    <property type="entry name" value="Endonuclease/exonuclease/phosphatase"/>
    <property type="match status" value="1"/>
</dbReference>
<dbReference type="CDD" id="cd01650">
    <property type="entry name" value="RT_nLTR_like"/>
    <property type="match status" value="1"/>
</dbReference>
<dbReference type="PROSITE" id="PS50878">
    <property type="entry name" value="RT_POL"/>
    <property type="match status" value="1"/>
</dbReference>
<reference evidence="2 3" key="1">
    <citation type="journal article" date="2021" name="Commun. Biol.">
        <title>The genome of Shorea leprosula (Dipterocarpaceae) highlights the ecological relevance of drought in aseasonal tropical rainforests.</title>
        <authorList>
            <person name="Ng K.K.S."/>
            <person name="Kobayashi M.J."/>
            <person name="Fawcett J.A."/>
            <person name="Hatakeyama M."/>
            <person name="Paape T."/>
            <person name="Ng C.H."/>
            <person name="Ang C.C."/>
            <person name="Tnah L.H."/>
            <person name="Lee C.T."/>
            <person name="Nishiyama T."/>
            <person name="Sese J."/>
            <person name="O'Brien M.J."/>
            <person name="Copetti D."/>
            <person name="Mohd Noor M.I."/>
            <person name="Ong R.C."/>
            <person name="Putra M."/>
            <person name="Sireger I.Z."/>
            <person name="Indrioko S."/>
            <person name="Kosugi Y."/>
            <person name="Izuno A."/>
            <person name="Isagi Y."/>
            <person name="Lee S.L."/>
            <person name="Shimizu K.K."/>
        </authorList>
    </citation>
    <scope>NUCLEOTIDE SEQUENCE [LARGE SCALE GENOMIC DNA]</scope>
    <source>
        <strain evidence="2">214</strain>
    </source>
</reference>
<dbReference type="Pfam" id="PF13966">
    <property type="entry name" value="zf-RVT"/>
    <property type="match status" value="1"/>
</dbReference>
<gene>
    <name evidence="2" type="ORF">SLEP1_g931</name>
</gene>
<dbReference type="EMBL" id="BPVZ01000001">
    <property type="protein sequence ID" value="GKU86398.1"/>
    <property type="molecule type" value="Genomic_DNA"/>
</dbReference>
<protein>
    <recommendedName>
        <fullName evidence="1">Reverse transcriptase domain-containing protein</fullName>
    </recommendedName>
</protein>